<evidence type="ECO:0000259" key="1">
    <source>
        <dbReference type="Pfam" id="PF00483"/>
    </source>
</evidence>
<dbReference type="GO" id="GO:0009298">
    <property type="term" value="P:GDP-mannose biosynthetic process"/>
    <property type="evidence" value="ECO:0007669"/>
    <property type="project" value="TreeGrafter"/>
</dbReference>
<dbReference type="InterPro" id="IPR051161">
    <property type="entry name" value="Mannose-6P_isomerase_type2"/>
</dbReference>
<dbReference type="InterPro" id="IPR005835">
    <property type="entry name" value="NTP_transferase_dom"/>
</dbReference>
<dbReference type="GO" id="GO:0004475">
    <property type="term" value="F:mannose-1-phosphate guanylyltransferase (GTP) activity"/>
    <property type="evidence" value="ECO:0007669"/>
    <property type="project" value="TreeGrafter"/>
</dbReference>
<name>K2GAL2_9BACT</name>
<dbReference type="PANTHER" id="PTHR46390">
    <property type="entry name" value="MANNOSE-1-PHOSPHATE GUANYLYLTRANSFERASE"/>
    <property type="match status" value="1"/>
</dbReference>
<dbReference type="EMBL" id="AMFJ01000544">
    <property type="protein sequence ID" value="EKE27139.1"/>
    <property type="molecule type" value="Genomic_DNA"/>
</dbReference>
<gene>
    <name evidence="2" type="ORF">ACD_4C00028G0001</name>
</gene>
<feature type="non-terminal residue" evidence="2">
    <location>
        <position position="190"/>
    </location>
</feature>
<dbReference type="Gene3D" id="3.90.550.10">
    <property type="entry name" value="Spore Coat Polysaccharide Biosynthesis Protein SpsA, Chain A"/>
    <property type="match status" value="1"/>
</dbReference>
<evidence type="ECO:0000313" key="2">
    <source>
        <dbReference type="EMBL" id="EKE27139.1"/>
    </source>
</evidence>
<dbReference type="SUPFAM" id="SSF53448">
    <property type="entry name" value="Nucleotide-diphospho-sugar transferases"/>
    <property type="match status" value="1"/>
</dbReference>
<sequence length="190" mass="22970">MEKSNKEIYSIILAWWSGTRLWPISRKYFPKQFIKLEELWGTSLFQKTLQRALKISSKENILIVTNNDYKFSCITQSEEIWARLDDCQFLVEPKAKNTLWAITFWMKNIQDWTLWLILNSDQLMENEEILLNAINEAKEIADHSLVTFWIEPFNPHTWYWYIEAKKEWKPPFKVLNFKEKPKKEVAEEFI</sequence>
<accession>K2GAL2</accession>
<dbReference type="AlphaFoldDB" id="K2GAL2"/>
<protein>
    <recommendedName>
        <fullName evidence="1">Nucleotidyl transferase domain-containing protein</fullName>
    </recommendedName>
</protein>
<feature type="domain" description="Nucleotidyl transferase" evidence="1">
    <location>
        <begin position="10"/>
        <end position="189"/>
    </location>
</feature>
<reference evidence="2" key="1">
    <citation type="journal article" date="2012" name="Science">
        <title>Fermentation, hydrogen, and sulfur metabolism in multiple uncultivated bacterial phyla.</title>
        <authorList>
            <person name="Wrighton K.C."/>
            <person name="Thomas B.C."/>
            <person name="Sharon I."/>
            <person name="Miller C.S."/>
            <person name="Castelle C.J."/>
            <person name="VerBerkmoes N.C."/>
            <person name="Wilkins M.J."/>
            <person name="Hettich R.L."/>
            <person name="Lipton M.S."/>
            <person name="Williams K.H."/>
            <person name="Long P.E."/>
            <person name="Banfield J.F."/>
        </authorList>
    </citation>
    <scope>NUCLEOTIDE SEQUENCE [LARGE SCALE GENOMIC DNA]</scope>
</reference>
<dbReference type="PANTHER" id="PTHR46390:SF1">
    <property type="entry name" value="MANNOSE-1-PHOSPHATE GUANYLYLTRANSFERASE"/>
    <property type="match status" value="1"/>
</dbReference>
<dbReference type="Pfam" id="PF00483">
    <property type="entry name" value="NTP_transferase"/>
    <property type="match status" value="1"/>
</dbReference>
<organism evidence="2">
    <name type="scientific">uncultured bacterium</name>
    <name type="common">gcode 4</name>
    <dbReference type="NCBI Taxonomy" id="1234023"/>
    <lineage>
        <taxon>Bacteria</taxon>
        <taxon>environmental samples</taxon>
    </lineage>
</organism>
<proteinExistence type="predicted"/>
<dbReference type="InterPro" id="IPR029044">
    <property type="entry name" value="Nucleotide-diphossugar_trans"/>
</dbReference>
<comment type="caution">
    <text evidence="2">The sequence shown here is derived from an EMBL/GenBank/DDBJ whole genome shotgun (WGS) entry which is preliminary data.</text>
</comment>